<evidence type="ECO:0000313" key="1">
    <source>
        <dbReference type="EMBL" id="MCS7477648.1"/>
    </source>
</evidence>
<accession>A0A9X2VJB6</accession>
<proteinExistence type="predicted"/>
<dbReference type="SUPFAM" id="SSF53756">
    <property type="entry name" value="UDP-Glycosyltransferase/glycogen phosphorylase"/>
    <property type="match status" value="1"/>
</dbReference>
<dbReference type="RefSeq" id="WP_259623164.1">
    <property type="nucleotide sequence ID" value="NZ_JANYMP010000005.1"/>
</dbReference>
<organism evidence="1 2">
    <name type="scientific">Umezawaea endophytica</name>
    <dbReference type="NCBI Taxonomy" id="1654476"/>
    <lineage>
        <taxon>Bacteria</taxon>
        <taxon>Bacillati</taxon>
        <taxon>Actinomycetota</taxon>
        <taxon>Actinomycetes</taxon>
        <taxon>Pseudonocardiales</taxon>
        <taxon>Pseudonocardiaceae</taxon>
        <taxon>Umezawaea</taxon>
    </lineage>
</organism>
<evidence type="ECO:0000313" key="2">
    <source>
        <dbReference type="Proteomes" id="UP001141259"/>
    </source>
</evidence>
<dbReference type="EMBL" id="JANYMP010000005">
    <property type="protein sequence ID" value="MCS7477648.1"/>
    <property type="molecule type" value="Genomic_DNA"/>
</dbReference>
<reference evidence="1" key="1">
    <citation type="submission" date="2022-08" db="EMBL/GenBank/DDBJ databases">
        <authorList>
            <person name="Tistechok S."/>
            <person name="Samborskyy M."/>
            <person name="Roman I."/>
        </authorList>
    </citation>
    <scope>NUCLEOTIDE SEQUENCE</scope>
    <source>
        <strain evidence="1">DSM 103496</strain>
    </source>
</reference>
<gene>
    <name evidence="1" type="ORF">NZH93_12350</name>
</gene>
<dbReference type="AlphaFoldDB" id="A0A9X2VJB6"/>
<protein>
    <recommendedName>
        <fullName evidence="3">Glycosyltransferase involved in cell wall biosynthesis</fullName>
    </recommendedName>
</protein>
<dbReference type="Gene3D" id="3.40.50.2000">
    <property type="entry name" value="Glycogen Phosphorylase B"/>
    <property type="match status" value="2"/>
</dbReference>
<name>A0A9X2VJB6_9PSEU</name>
<evidence type="ECO:0008006" key="3">
    <source>
        <dbReference type="Google" id="ProtNLM"/>
    </source>
</evidence>
<sequence>MRVHTHAPGPVGHGVVRHARAIARLCAPHGVLDTDQAPDLTHAHFTDALFGSTIEEAAQAYRRWAEGARRPLVLTVHDVPDPRGHSRRDRARCAGYAAVVDASDAVVVSAEHEAHKIAELTGKTPYLIDLPLPLPPEPAPAASPAGASSSLVLLGYLYPGKGHEDAIDLAADVGRDRAGGAPAVIAAGTTSTGHHDLEDRLRRHAQRRRVPLVITGYLTDARFASMAATAGVPLVLNRDVSASGSLLSWLSCLRRPITWAGPYSTEIDHRHPGNLLLGNDKRELVEHISRALEDPGTTRLPRRPRWQDTGAEHVAVYRSELARSEEPPC</sequence>
<dbReference type="Proteomes" id="UP001141259">
    <property type="component" value="Unassembled WGS sequence"/>
</dbReference>
<comment type="caution">
    <text evidence="1">The sequence shown here is derived from an EMBL/GenBank/DDBJ whole genome shotgun (WGS) entry which is preliminary data.</text>
</comment>
<keyword evidence="2" id="KW-1185">Reference proteome</keyword>